<dbReference type="CDD" id="cd00156">
    <property type="entry name" value="REC"/>
    <property type="match status" value="1"/>
</dbReference>
<keyword evidence="8" id="KW-1185">Reference proteome</keyword>
<dbReference type="Gene3D" id="3.20.20.450">
    <property type="entry name" value="EAL domain"/>
    <property type="match status" value="1"/>
</dbReference>
<dbReference type="SMART" id="SM00086">
    <property type="entry name" value="PAC"/>
    <property type="match status" value="3"/>
</dbReference>
<dbReference type="PROSITE" id="PS50112">
    <property type="entry name" value="PAS"/>
    <property type="match status" value="3"/>
</dbReference>
<dbReference type="AlphaFoldDB" id="A0A6H1TW77"/>
<feature type="domain" description="PAS" evidence="3">
    <location>
        <begin position="399"/>
        <end position="472"/>
    </location>
</feature>
<evidence type="ECO:0000259" key="4">
    <source>
        <dbReference type="PROSITE" id="PS50113"/>
    </source>
</evidence>
<dbReference type="Gene3D" id="3.30.450.20">
    <property type="entry name" value="PAS domain"/>
    <property type="match status" value="3"/>
</dbReference>
<evidence type="ECO:0000259" key="5">
    <source>
        <dbReference type="PROSITE" id="PS50883"/>
    </source>
</evidence>
<dbReference type="EMBL" id="CP051167">
    <property type="protein sequence ID" value="QIZ69579.1"/>
    <property type="molecule type" value="Genomic_DNA"/>
</dbReference>
<dbReference type="SMART" id="SM00267">
    <property type="entry name" value="GGDEF"/>
    <property type="match status" value="1"/>
</dbReference>
<dbReference type="Pfam" id="PF00563">
    <property type="entry name" value="EAL"/>
    <property type="match status" value="1"/>
</dbReference>
<evidence type="ECO:0000256" key="1">
    <source>
        <dbReference type="PROSITE-ProRule" id="PRU00169"/>
    </source>
</evidence>
<dbReference type="InterPro" id="IPR000160">
    <property type="entry name" value="GGDEF_dom"/>
</dbReference>
<dbReference type="FunFam" id="3.30.450.20:FF:000099">
    <property type="entry name" value="Sensory box sensor histidine kinase"/>
    <property type="match status" value="1"/>
</dbReference>
<dbReference type="SUPFAM" id="SSF55073">
    <property type="entry name" value="Nucleotide cyclase"/>
    <property type="match status" value="1"/>
</dbReference>
<dbReference type="Pfam" id="PF00989">
    <property type="entry name" value="PAS"/>
    <property type="match status" value="1"/>
</dbReference>
<reference evidence="7 8" key="1">
    <citation type="submission" date="2020-04" db="EMBL/GenBank/DDBJ databases">
        <authorList>
            <person name="Basu S."/>
            <person name="Maruthanayagam V."/>
            <person name="Chakraborty S."/>
            <person name="Pramanik A."/>
            <person name="Mukherjee J."/>
            <person name="Brink B."/>
        </authorList>
    </citation>
    <scope>NUCLEOTIDE SEQUENCE [LARGE SCALE GENOMIC DNA]</scope>
    <source>
        <strain evidence="7 8">AP17</strain>
    </source>
</reference>
<feature type="domain" description="PAC" evidence="4">
    <location>
        <begin position="477"/>
        <end position="529"/>
    </location>
</feature>
<dbReference type="Gene3D" id="3.30.70.270">
    <property type="match status" value="1"/>
</dbReference>
<dbReference type="NCBIfam" id="TIGR00229">
    <property type="entry name" value="sensory_box"/>
    <property type="match status" value="3"/>
</dbReference>
<keyword evidence="1" id="KW-0597">Phosphoprotein</keyword>
<proteinExistence type="predicted"/>
<dbReference type="InterPro" id="IPR043128">
    <property type="entry name" value="Rev_trsase/Diguanyl_cyclase"/>
</dbReference>
<evidence type="ECO:0000313" key="8">
    <source>
        <dbReference type="Proteomes" id="UP000500857"/>
    </source>
</evidence>
<accession>A0A6H1TW77</accession>
<feature type="domain" description="EAL" evidence="5">
    <location>
        <begin position="705"/>
        <end position="966"/>
    </location>
</feature>
<dbReference type="FunFam" id="3.30.70.270:FF:000001">
    <property type="entry name" value="Diguanylate cyclase domain protein"/>
    <property type="match status" value="1"/>
</dbReference>
<feature type="domain" description="PAC" evidence="4">
    <location>
        <begin position="346"/>
        <end position="398"/>
    </location>
</feature>
<dbReference type="InterPro" id="IPR013655">
    <property type="entry name" value="PAS_fold_3"/>
</dbReference>
<dbReference type="PROSITE" id="PS50113">
    <property type="entry name" value="PAC"/>
    <property type="match status" value="3"/>
</dbReference>
<feature type="domain" description="GGDEF" evidence="6">
    <location>
        <begin position="561"/>
        <end position="694"/>
    </location>
</feature>
<evidence type="ECO:0000313" key="7">
    <source>
        <dbReference type="EMBL" id="QIZ69579.1"/>
    </source>
</evidence>
<dbReference type="GO" id="GO:0000160">
    <property type="term" value="P:phosphorelay signal transduction system"/>
    <property type="evidence" value="ECO:0007669"/>
    <property type="project" value="InterPro"/>
</dbReference>
<dbReference type="InterPro" id="IPR035965">
    <property type="entry name" value="PAS-like_dom_sf"/>
</dbReference>
<dbReference type="RefSeq" id="WP_168567736.1">
    <property type="nucleotide sequence ID" value="NZ_CP051167.1"/>
</dbReference>
<protein>
    <submittedName>
        <fullName evidence="7">EAL domain-containing protein</fullName>
    </submittedName>
</protein>
<evidence type="ECO:0000259" key="6">
    <source>
        <dbReference type="PROSITE" id="PS50887"/>
    </source>
</evidence>
<dbReference type="InterPro" id="IPR029787">
    <property type="entry name" value="Nucleotide_cyclase"/>
</dbReference>
<gene>
    <name evidence="7" type="ORF">HCG48_02410</name>
</gene>
<dbReference type="PROSITE" id="PS50883">
    <property type="entry name" value="EAL"/>
    <property type="match status" value="1"/>
</dbReference>
<dbReference type="Gene3D" id="3.40.50.2300">
    <property type="match status" value="1"/>
</dbReference>
<feature type="domain" description="PAC" evidence="4">
    <location>
        <begin position="213"/>
        <end position="265"/>
    </location>
</feature>
<dbReference type="InterPro" id="IPR013767">
    <property type="entry name" value="PAS_fold"/>
</dbReference>
<dbReference type="KEGG" id="oxy:HCG48_02410"/>
<dbReference type="InterPro" id="IPR001610">
    <property type="entry name" value="PAC"/>
</dbReference>
<feature type="domain" description="PAS" evidence="3">
    <location>
        <begin position="273"/>
        <end position="343"/>
    </location>
</feature>
<dbReference type="Proteomes" id="UP000500857">
    <property type="component" value="Chromosome"/>
</dbReference>
<dbReference type="InterPro" id="IPR001633">
    <property type="entry name" value="EAL_dom"/>
</dbReference>
<dbReference type="InterPro" id="IPR000014">
    <property type="entry name" value="PAS"/>
</dbReference>
<dbReference type="SUPFAM" id="SSF141868">
    <property type="entry name" value="EAL domain-like"/>
    <property type="match status" value="1"/>
</dbReference>
<dbReference type="InterPro" id="IPR035919">
    <property type="entry name" value="EAL_sf"/>
</dbReference>
<feature type="modified residue" description="4-aspartylphosphate" evidence="1">
    <location>
        <position position="59"/>
    </location>
</feature>
<evidence type="ECO:0000259" key="2">
    <source>
        <dbReference type="PROSITE" id="PS50110"/>
    </source>
</evidence>
<dbReference type="GO" id="GO:0006355">
    <property type="term" value="P:regulation of DNA-templated transcription"/>
    <property type="evidence" value="ECO:0007669"/>
    <property type="project" value="InterPro"/>
</dbReference>
<dbReference type="SMART" id="SM00448">
    <property type="entry name" value="REC"/>
    <property type="match status" value="1"/>
</dbReference>
<dbReference type="InterPro" id="IPR052155">
    <property type="entry name" value="Biofilm_reg_signaling"/>
</dbReference>
<feature type="domain" description="PAS" evidence="3">
    <location>
        <begin position="137"/>
        <end position="209"/>
    </location>
</feature>
<dbReference type="Pfam" id="PF00072">
    <property type="entry name" value="Response_reg"/>
    <property type="match status" value="1"/>
</dbReference>
<dbReference type="InterPro" id="IPR001789">
    <property type="entry name" value="Sig_transdc_resp-reg_receiver"/>
</dbReference>
<dbReference type="SMART" id="SM00091">
    <property type="entry name" value="PAS"/>
    <property type="match status" value="3"/>
</dbReference>
<name>A0A6H1TW77_9CYAN</name>
<dbReference type="PANTHER" id="PTHR44757:SF4">
    <property type="entry name" value="DIGUANYLATE CYCLASE DGCE-RELATED"/>
    <property type="match status" value="1"/>
</dbReference>
<dbReference type="SUPFAM" id="SSF55785">
    <property type="entry name" value="PYP-like sensor domain (PAS domain)"/>
    <property type="match status" value="3"/>
</dbReference>
<dbReference type="NCBIfam" id="TIGR00254">
    <property type="entry name" value="GGDEF"/>
    <property type="match status" value="1"/>
</dbReference>
<feature type="domain" description="Response regulatory" evidence="2">
    <location>
        <begin position="7"/>
        <end position="124"/>
    </location>
</feature>
<evidence type="ECO:0000259" key="3">
    <source>
        <dbReference type="PROSITE" id="PS50112"/>
    </source>
</evidence>
<dbReference type="CDD" id="cd00130">
    <property type="entry name" value="PAS"/>
    <property type="match status" value="3"/>
</dbReference>
<dbReference type="CDD" id="cd01948">
    <property type="entry name" value="EAL"/>
    <property type="match status" value="1"/>
</dbReference>
<dbReference type="Pfam" id="PF00990">
    <property type="entry name" value="GGDEF"/>
    <property type="match status" value="1"/>
</dbReference>
<dbReference type="Pfam" id="PF08447">
    <property type="entry name" value="PAS_3"/>
    <property type="match status" value="2"/>
</dbReference>
<dbReference type="SUPFAM" id="SSF52172">
    <property type="entry name" value="CheY-like"/>
    <property type="match status" value="1"/>
</dbReference>
<organism evidence="7 8">
    <name type="scientific">Oxynema aestuarii AP17</name>
    <dbReference type="NCBI Taxonomy" id="2064643"/>
    <lineage>
        <taxon>Bacteria</taxon>
        <taxon>Bacillati</taxon>
        <taxon>Cyanobacteriota</taxon>
        <taxon>Cyanophyceae</taxon>
        <taxon>Oscillatoriophycideae</taxon>
        <taxon>Oscillatoriales</taxon>
        <taxon>Oscillatoriaceae</taxon>
        <taxon>Oxynema</taxon>
        <taxon>Oxynema aestuarii</taxon>
    </lineage>
</organism>
<dbReference type="PROSITE" id="PS50110">
    <property type="entry name" value="RESPONSE_REGULATORY"/>
    <property type="match status" value="1"/>
</dbReference>
<dbReference type="InterPro" id="IPR011006">
    <property type="entry name" value="CheY-like_superfamily"/>
</dbReference>
<dbReference type="SMART" id="SM00052">
    <property type="entry name" value="EAL"/>
    <property type="match status" value="1"/>
</dbReference>
<dbReference type="PANTHER" id="PTHR44757">
    <property type="entry name" value="DIGUANYLATE CYCLASE DGCP"/>
    <property type="match status" value="1"/>
</dbReference>
<sequence length="966" mass="109952">MTDEALKILLVEDSMADAELLEEFLLCSSEICFELVHVRILQDALDRLSREQFDIVLLDLSLPDRQGLETVKDTHAAAPQLPLVVLTGLKDEDMALQAVRAGAQDYLIKGEITPVLLVRSIRFCLERTQLLDRLRHSEERYALAVRGANDGIWDWNLEAQTVYFSPRWKSMLGYGEDELDDEIAQWFDRVHPDDLPGLKAAISDHLSGETEDLQCEYRIRDRHGHYLWMLVRGLVLQTENGTPYRMAGSQTDITERKRSEQEKIELIASLQESETRFRSMADTAPVFLWLSDPEGVYTFFNQPWLNFTGLSLAEALKDGWEAIVHPEDRERFWQLYHEAYAQSDRFRRKYRVRRSDGEYRWVLDTGVPRFHENGEFVGYIGSCIDITEIEQLQQDLDREKELAQVTLRSIGDAVLVTDALGKVQLLNPVAEMLTGWSNEEAQTQCVDRVFQIIDEATRQPLANPADLALRQGEIVTLSQQAILVDLQGREYPIGDSAAPIRDRDGAIVGAVLVFHDATEQRTRARQLSWQASHDPLTGLVNRTEFNSRLERAIERAKREGHQHALCYLDLDRFKIVNDTCGHLAGDELLRQVTGLLETRVRKTDTLARLGGDEFGLLLYDCCVKRALEIADDLRKTIEHFRFAWHDKIFSIGASIGVVTIDDRSDRASSVLKAADAACYTAKNEGRNRVHLYQFGETSDRDEGTETQWFSRIVNAIDGDRFRLYVQEIVPLMSTENVRQPYYEILLRMVDERDRSIPPMAFIPAAERYNLMPEVDRWVIRTLFACLADPQSPIARGSAGEMPLYSINVSSASVDDDDFIGFLQEMFRRYPIAPDSICFELTETTTLTHMAQTIALTRFLKQIGCHFAIDNFGSSISSLSYLKYLPIDYLKIDGNFIKNISDPLSFSIVEAIVRLGQVMGIQTIAQLVETPHILEKLEVIGVNYVQGYQIATPRPAIANVEGVGRRE</sequence>
<dbReference type="InterPro" id="IPR000700">
    <property type="entry name" value="PAS-assoc_C"/>
</dbReference>
<dbReference type="PROSITE" id="PS50887">
    <property type="entry name" value="GGDEF"/>
    <property type="match status" value="1"/>
</dbReference>
<dbReference type="CDD" id="cd01949">
    <property type="entry name" value="GGDEF"/>
    <property type="match status" value="1"/>
</dbReference>